<keyword evidence="4" id="KW-1185">Reference proteome</keyword>
<dbReference type="HOGENOM" id="CLU_055978_1_0_4"/>
<dbReference type="eggNOG" id="COG2840">
    <property type="taxonomic scope" value="Bacteria"/>
</dbReference>
<dbReference type="SMART" id="SM00463">
    <property type="entry name" value="SMR"/>
    <property type="match status" value="1"/>
</dbReference>
<dbReference type="Gene3D" id="3.30.1370.110">
    <property type="match status" value="1"/>
</dbReference>
<evidence type="ECO:0000313" key="3">
    <source>
        <dbReference type="EMBL" id="AHG63274.1"/>
    </source>
</evidence>
<name>W0P8V6_ADVMD</name>
<dbReference type="RefSeq" id="WP_042071026.1">
    <property type="nucleotide sequence ID" value="NZ_CP003915.1"/>
</dbReference>
<dbReference type="PANTHER" id="PTHR35562:SF2">
    <property type="entry name" value="DNA ENDONUCLEASE SMRA-RELATED"/>
    <property type="match status" value="1"/>
</dbReference>
<dbReference type="InterPro" id="IPR036063">
    <property type="entry name" value="Smr_dom_sf"/>
</dbReference>
<evidence type="ECO:0000256" key="1">
    <source>
        <dbReference type="SAM" id="MobiDB-lite"/>
    </source>
</evidence>
<dbReference type="PROSITE" id="PS50828">
    <property type="entry name" value="SMR"/>
    <property type="match status" value="1"/>
</dbReference>
<feature type="region of interest" description="Disordered" evidence="1">
    <location>
        <begin position="1"/>
        <end position="46"/>
    </location>
</feature>
<protein>
    <submittedName>
        <fullName evidence="3">Smr domain-containing protein</fullName>
    </submittedName>
</protein>
<gene>
    <name evidence="3" type="ORF">MIM_c11780</name>
</gene>
<reference evidence="3 4" key="1">
    <citation type="journal article" date="2014" name="Microbiology">
        <title>Unravelling the complete genome sequence of Advenella mimigardefordensis strain DPN7T and novel insights in the catabolism of the xenobiotic polythioester precursor 3,3'-dithiodipropionate.</title>
        <authorList>
            <person name="Wubbeler J.H."/>
            <person name="Hiessl S."/>
            <person name="Schuldes J."/>
            <person name="Thurmer A."/>
            <person name="Daniel R."/>
            <person name="Steinbuchel A."/>
        </authorList>
    </citation>
    <scope>NUCLEOTIDE SEQUENCE [LARGE SCALE GENOMIC DNA]</scope>
    <source>
        <strain evidence="4">DSM 17166 / LMG 22922 / DPN7</strain>
    </source>
</reference>
<dbReference type="KEGG" id="amim:MIM_c11780"/>
<dbReference type="PANTHER" id="PTHR35562">
    <property type="entry name" value="DNA ENDONUCLEASE SMRA-RELATED"/>
    <property type="match status" value="1"/>
</dbReference>
<feature type="compositionally biased region" description="Basic and acidic residues" evidence="1">
    <location>
        <begin position="7"/>
        <end position="26"/>
    </location>
</feature>
<feature type="region of interest" description="Disordered" evidence="1">
    <location>
        <begin position="92"/>
        <end position="126"/>
    </location>
</feature>
<feature type="compositionally biased region" description="Basic and acidic residues" evidence="1">
    <location>
        <begin position="100"/>
        <end position="115"/>
    </location>
</feature>
<dbReference type="Proteomes" id="UP000019095">
    <property type="component" value="Chromosome"/>
</dbReference>
<dbReference type="OrthoDB" id="9808881at2"/>
<organism evidence="3 4">
    <name type="scientific">Advenella mimigardefordensis (strain DSM 17166 / LMG 22922 / DPN7)</name>
    <dbReference type="NCBI Taxonomy" id="1247726"/>
    <lineage>
        <taxon>Bacteria</taxon>
        <taxon>Pseudomonadati</taxon>
        <taxon>Pseudomonadota</taxon>
        <taxon>Betaproteobacteria</taxon>
        <taxon>Burkholderiales</taxon>
        <taxon>Alcaligenaceae</taxon>
    </lineage>
</organism>
<dbReference type="STRING" id="1247726.MIM_c11780"/>
<proteinExistence type="predicted"/>
<sequence>MVTPIKGKLEDLRQLQKAKAREETRRAKAQQNAPRPGKTATGTAAPAVFTAEDSVLFRQTVRSVTPLPPANRYPRQALDYGNNEYFRAKRRQAEGAALPEPHKPASPDRGTEKKRSSAAVPKGRRAAALPEGAYVQRTDSVDLIKKLLSGQWPVGATLDLHGANSAQAAERFDRFIHSCLEHRVRAICIVHGKGYGSADGNAVLKDQVLAWLKNMDAVLAFAPAPENMGGTGAQIVLLKTSESD</sequence>
<dbReference type="EMBL" id="CP003915">
    <property type="protein sequence ID" value="AHG63274.1"/>
    <property type="molecule type" value="Genomic_DNA"/>
</dbReference>
<accession>W0P8V6</accession>
<evidence type="ECO:0000259" key="2">
    <source>
        <dbReference type="PROSITE" id="PS50828"/>
    </source>
</evidence>
<feature type="compositionally biased region" description="Low complexity" evidence="1">
    <location>
        <begin position="29"/>
        <end position="46"/>
    </location>
</feature>
<dbReference type="InterPro" id="IPR002625">
    <property type="entry name" value="Smr_dom"/>
</dbReference>
<feature type="domain" description="Smr" evidence="2">
    <location>
        <begin position="158"/>
        <end position="239"/>
    </location>
</feature>
<dbReference type="PATRIC" id="fig|1247726.3.peg.1296"/>
<dbReference type="SUPFAM" id="SSF160443">
    <property type="entry name" value="SMR domain-like"/>
    <property type="match status" value="1"/>
</dbReference>
<dbReference type="AlphaFoldDB" id="W0P8V6"/>
<evidence type="ECO:0000313" key="4">
    <source>
        <dbReference type="Proteomes" id="UP000019095"/>
    </source>
</evidence>
<dbReference type="Pfam" id="PF01713">
    <property type="entry name" value="Smr"/>
    <property type="match status" value="1"/>
</dbReference>